<reference evidence="3" key="1">
    <citation type="submission" date="2017-09" db="EMBL/GenBank/DDBJ databases">
        <title>Depth-based differentiation of microbial function through sediment-hosted aquifers and enrichment of novel symbionts in the deep terrestrial subsurface.</title>
        <authorList>
            <person name="Probst A.J."/>
            <person name="Ladd B."/>
            <person name="Jarett J.K."/>
            <person name="Geller-Mcgrath D.E."/>
            <person name="Sieber C.M.K."/>
            <person name="Emerson J.B."/>
            <person name="Anantharaman K."/>
            <person name="Thomas B.C."/>
            <person name="Malmstrom R."/>
            <person name="Stieglmeier M."/>
            <person name="Klingl A."/>
            <person name="Woyke T."/>
            <person name="Ryan C.M."/>
            <person name="Banfield J.F."/>
        </authorList>
    </citation>
    <scope>NUCLEOTIDE SEQUENCE [LARGE SCALE GENOMIC DNA]</scope>
</reference>
<dbReference type="Proteomes" id="UP000230903">
    <property type="component" value="Unassembled WGS sequence"/>
</dbReference>
<organism evidence="2 3">
    <name type="scientific">Candidatus Harrisonbacteria bacterium CG10_big_fil_rev_8_21_14_0_10_45_28</name>
    <dbReference type="NCBI Taxonomy" id="1974586"/>
    <lineage>
        <taxon>Bacteria</taxon>
        <taxon>Candidatus Harrisoniibacteriota</taxon>
    </lineage>
</organism>
<accession>A0A2H0UMP1</accession>
<name>A0A2H0UMP1_9BACT</name>
<dbReference type="AlphaFoldDB" id="A0A2H0UMP1"/>
<dbReference type="EMBL" id="PFBC01000053">
    <property type="protein sequence ID" value="PIR87651.1"/>
    <property type="molecule type" value="Genomic_DNA"/>
</dbReference>
<sequence>MHSPGFSANVPSAPESQQGHSDHSDGYRNGLLNAGADGEEQEGAESCPGANSSEPLVIVALGADRKPEYEKKGSADHSSEHEAFVFADPVVVDANSKDK</sequence>
<comment type="caution">
    <text evidence="2">The sequence shown here is derived from an EMBL/GenBank/DDBJ whole genome shotgun (WGS) entry which is preliminary data.</text>
</comment>
<feature type="region of interest" description="Disordered" evidence="1">
    <location>
        <begin position="1"/>
        <end position="84"/>
    </location>
</feature>
<protein>
    <submittedName>
        <fullName evidence="2">Uncharacterized protein</fullName>
    </submittedName>
</protein>
<proteinExistence type="predicted"/>
<evidence type="ECO:0000313" key="2">
    <source>
        <dbReference type="EMBL" id="PIR87651.1"/>
    </source>
</evidence>
<feature type="compositionally biased region" description="Basic and acidic residues" evidence="1">
    <location>
        <begin position="63"/>
        <end position="83"/>
    </location>
</feature>
<gene>
    <name evidence="2" type="ORF">COU10_03430</name>
</gene>
<evidence type="ECO:0000256" key="1">
    <source>
        <dbReference type="SAM" id="MobiDB-lite"/>
    </source>
</evidence>
<evidence type="ECO:0000313" key="3">
    <source>
        <dbReference type="Proteomes" id="UP000230903"/>
    </source>
</evidence>